<dbReference type="EMBL" id="CP001365">
    <property type="protein sequence ID" value="ACM57697.1"/>
    <property type="molecule type" value="Genomic_DNA"/>
</dbReference>
<organism evidence="1 2">
    <name type="scientific">Halorubrum lacusprofundi (strain ATCC 49239 / DSM 5036 / JCM 8891 / ACAM 34)</name>
    <dbReference type="NCBI Taxonomy" id="416348"/>
    <lineage>
        <taxon>Archaea</taxon>
        <taxon>Methanobacteriati</taxon>
        <taxon>Methanobacteriota</taxon>
        <taxon>Stenosarchaea group</taxon>
        <taxon>Halobacteria</taxon>
        <taxon>Halobacteriales</taxon>
        <taxon>Haloferacaceae</taxon>
        <taxon>Halorubrum</taxon>
    </lineage>
</organism>
<accession>B9LR43</accession>
<proteinExistence type="predicted"/>
<keyword evidence="2" id="KW-1185">Reference proteome</keyword>
<dbReference type="AlphaFoldDB" id="B9LR43"/>
<reference evidence="1 2" key="1">
    <citation type="journal article" date="2016" name="Stand. Genomic Sci.">
        <title>Complete genome sequence of the Antarctic Halorubrum lacusprofundi type strain ACAM 34.</title>
        <authorList>
            <person name="Anderson I.J."/>
            <person name="DasSarma P."/>
            <person name="Lucas S."/>
            <person name="Copeland A."/>
            <person name="Lapidus A."/>
            <person name="Del Rio T.G."/>
            <person name="Tice H."/>
            <person name="Dalin E."/>
            <person name="Bruce D.C."/>
            <person name="Goodwin L."/>
            <person name="Pitluck S."/>
            <person name="Sims D."/>
            <person name="Brettin T.S."/>
            <person name="Detter J.C."/>
            <person name="Han C.S."/>
            <person name="Larimer F."/>
            <person name="Hauser L."/>
            <person name="Land M."/>
            <person name="Ivanova N."/>
            <person name="Richardson P."/>
            <person name="Cavicchioli R."/>
            <person name="DasSarma S."/>
            <person name="Woese C.R."/>
            <person name="Kyrpides N.C."/>
        </authorList>
    </citation>
    <scope>NUCLEOTIDE SEQUENCE [LARGE SCALE GENOMIC DNA]</scope>
    <source>
        <strain evidence="2">ATCC 49239 / DSM 5036 / JCM 8891 / ACAM 34</strain>
    </source>
</reference>
<dbReference type="KEGG" id="hla:Hlac_2120"/>
<gene>
    <name evidence="1" type="ordered locus">Hlac_2120</name>
</gene>
<dbReference type="RefSeq" id="WP_015910820.1">
    <property type="nucleotide sequence ID" value="NC_012029.1"/>
</dbReference>
<name>B9LR43_HALLT</name>
<dbReference type="GeneID" id="7400640"/>
<dbReference type="HOGENOM" id="CLU_1286337_0_0_2"/>
<protein>
    <submittedName>
        <fullName evidence="1">Uncharacterized protein</fullName>
    </submittedName>
</protein>
<sequence>MRTITETLQPDVSYRVRQRLGPLVTRFARRFGQPEYRLRDTEYVGTVQRPLDEFTETLQEHGFEWDPLAWYHQPPVGSEPDGSWTYQRSLLADRQIHAILIAHSPDYVDVFAHEEYNWLRHPIKHLRQVDIEREAGSDEMRRWIESQGISIDIRSRRRRRTSHAIRDCYKYLVSIVR</sequence>
<dbReference type="Proteomes" id="UP000000740">
    <property type="component" value="Chromosome 1"/>
</dbReference>
<evidence type="ECO:0000313" key="2">
    <source>
        <dbReference type="Proteomes" id="UP000000740"/>
    </source>
</evidence>
<dbReference type="eggNOG" id="arCOG10183">
    <property type="taxonomic scope" value="Archaea"/>
</dbReference>
<evidence type="ECO:0000313" key="1">
    <source>
        <dbReference type="EMBL" id="ACM57697.1"/>
    </source>
</evidence>